<proteinExistence type="predicted"/>
<sequence>MPLGNITQAVPIPPPALEPIGNTMPGLWLIIIVFLLGTIILILAVAYIAVMIWGGPMLKAKASRLSGDAIIEHFETGKNGRIMTAQVEGHAIVHKEVKDGTMISLHQGISNLDGHQVVISWGLFGVSIPVFLLAGITKLKSLGYNTRDEVLEELDTNEDLKASNLIDGGYNFDNFTDILVKTKSPVYFPLEIEHVSDFVQNVDQHATEGDVSDELEAYSISNEDDFGKIMFQTAIAVLIIAIAMWLMLGGTGGK</sequence>
<feature type="transmembrane region" description="Helical" evidence="1">
    <location>
        <begin position="117"/>
        <end position="136"/>
    </location>
</feature>
<evidence type="ECO:0000313" key="2">
    <source>
        <dbReference type="EMBL" id="KPQ41199.1"/>
    </source>
</evidence>
<dbReference type="Proteomes" id="UP000050360">
    <property type="component" value="Unassembled WGS sequence"/>
</dbReference>
<name>A0A0P8A447_9EURY</name>
<gene>
    <name evidence="2" type="ORF">MPEBLZ_04255</name>
</gene>
<dbReference type="AlphaFoldDB" id="A0A0P8A447"/>
<comment type="caution">
    <text evidence="2">The sequence shown here is derived from an EMBL/GenBank/DDBJ whole genome shotgun (WGS) entry which is preliminary data.</text>
</comment>
<feature type="transmembrane region" description="Helical" evidence="1">
    <location>
        <begin position="27"/>
        <end position="54"/>
    </location>
</feature>
<keyword evidence="1" id="KW-0812">Transmembrane</keyword>
<evidence type="ECO:0000256" key="1">
    <source>
        <dbReference type="SAM" id="Phobius"/>
    </source>
</evidence>
<organism evidence="2 3">
    <name type="scientific">Candidatus Methanoperedens nitratireducens</name>
    <dbReference type="NCBI Taxonomy" id="1392998"/>
    <lineage>
        <taxon>Archaea</taxon>
        <taxon>Methanobacteriati</taxon>
        <taxon>Methanobacteriota</taxon>
        <taxon>Stenosarchaea group</taxon>
        <taxon>Methanomicrobia</taxon>
        <taxon>Methanosarcinales</taxon>
        <taxon>ANME-2 cluster</taxon>
        <taxon>Candidatus Methanoperedentaceae</taxon>
        <taxon>Candidatus Methanoperedens</taxon>
    </lineage>
</organism>
<protein>
    <submittedName>
        <fullName evidence="2">Uncharacterized protein</fullName>
    </submittedName>
</protein>
<dbReference type="EMBL" id="LKCM01000414">
    <property type="protein sequence ID" value="KPQ41199.1"/>
    <property type="molecule type" value="Genomic_DNA"/>
</dbReference>
<reference evidence="2 3" key="1">
    <citation type="submission" date="2015-09" db="EMBL/GenBank/DDBJ databases">
        <title>A metagenomics-based metabolic model of nitrate-dependent anaerobic oxidation of methane by Methanoperedens-like archaea.</title>
        <authorList>
            <person name="Arshad A."/>
            <person name="Speth D.R."/>
            <person name="De Graaf R.M."/>
            <person name="Op Den Camp H.J."/>
            <person name="Jetten M.S."/>
            <person name="Welte C.U."/>
        </authorList>
    </citation>
    <scope>NUCLEOTIDE SEQUENCE [LARGE SCALE GENOMIC DNA]</scope>
</reference>
<keyword evidence="1" id="KW-1133">Transmembrane helix</keyword>
<feature type="transmembrane region" description="Helical" evidence="1">
    <location>
        <begin position="229"/>
        <end position="248"/>
    </location>
</feature>
<keyword evidence="1" id="KW-0472">Membrane</keyword>
<accession>A0A0P8A447</accession>
<evidence type="ECO:0000313" key="3">
    <source>
        <dbReference type="Proteomes" id="UP000050360"/>
    </source>
</evidence>